<evidence type="ECO:0000313" key="6">
    <source>
        <dbReference type="EMBL" id="QTQ11237.1"/>
    </source>
</evidence>
<comment type="similarity">
    <text evidence="1">Belongs to the FGGY kinase family.</text>
</comment>
<dbReference type="InterPro" id="IPR049382">
    <property type="entry name" value="FGGY_C_2"/>
</dbReference>
<feature type="domain" description="Carbohydrate kinase FGGY C-terminal" evidence="5">
    <location>
        <begin position="260"/>
        <end position="462"/>
    </location>
</feature>
<name>A0A975EYQ5_9SPIR</name>
<evidence type="ECO:0000259" key="4">
    <source>
        <dbReference type="Pfam" id="PF00370"/>
    </source>
</evidence>
<gene>
    <name evidence="6" type="ORF">HRI96_02920</name>
</gene>
<dbReference type="PANTHER" id="PTHR43095:SF5">
    <property type="entry name" value="XYLULOSE KINASE"/>
    <property type="match status" value="1"/>
</dbReference>
<dbReference type="GO" id="GO:0005975">
    <property type="term" value="P:carbohydrate metabolic process"/>
    <property type="evidence" value="ECO:0007669"/>
    <property type="project" value="InterPro"/>
</dbReference>
<dbReference type="Pfam" id="PF00370">
    <property type="entry name" value="FGGY_N"/>
    <property type="match status" value="1"/>
</dbReference>
<reference evidence="6" key="2">
    <citation type="journal article" date="2021" name="Microbiol. Resour. Announc.">
        <title>Complete Genome Sequences of Three Human Oral Treponema parvum Isolates.</title>
        <authorList>
            <person name="Zeng H."/>
            <person name="Watt R.M."/>
        </authorList>
    </citation>
    <scope>NUCLEOTIDE SEQUENCE</scope>
    <source>
        <strain evidence="6">ATCC 700773</strain>
    </source>
</reference>
<proteinExistence type="inferred from homology"/>
<keyword evidence="2" id="KW-0808">Transferase</keyword>
<dbReference type="InterPro" id="IPR018484">
    <property type="entry name" value="FGGY_N"/>
</dbReference>
<organism evidence="6 7">
    <name type="scientific">Treponema parvum</name>
    <dbReference type="NCBI Taxonomy" id="138851"/>
    <lineage>
        <taxon>Bacteria</taxon>
        <taxon>Pseudomonadati</taxon>
        <taxon>Spirochaetota</taxon>
        <taxon>Spirochaetia</taxon>
        <taxon>Spirochaetales</taxon>
        <taxon>Treponemataceae</taxon>
        <taxon>Treponema</taxon>
    </lineage>
</organism>
<protein>
    <submittedName>
        <fullName evidence="6">Carbohydrate kinase</fullName>
    </submittedName>
</protein>
<dbReference type="AlphaFoldDB" id="A0A975EYQ5"/>
<evidence type="ECO:0000259" key="5">
    <source>
        <dbReference type="Pfam" id="PF21546"/>
    </source>
</evidence>
<dbReference type="Gene3D" id="3.30.420.40">
    <property type="match status" value="2"/>
</dbReference>
<sequence length="509" mass="56912">MEYAVAVIDIGMTNKKVAVYDAALKQLDAAYKTFEPQIIKNPVTGQELKTHNLGEMQKWFFEQIRLFAKKYPIKAIAVSAHGATFVCTDKEGRVCAPCIFYTEEPGTEFQNEFYALAGTKEDLQKSTFSPAFDAMINLAKGIFYLKKYFPAEFAKTNNILFYPQYWGFLLTGAAGVEPTYAGCHTYLWDHKIQSWSDIAEKLGIKNLLPPKYAGTCSILGTLTKDAAKELELSAETYVTMGIHDSNASILPYLIKESGNDFVLNSTGTWCVSMHPQDSLELYPEDLGKTVFFNQSAFGNPIKTSIFLGGMEFDTWINCYKNINATQAFPSYTEEEVNKLFKDCDTFVLPEILPSTGQFTGSKPGISEKGKFYSLKEIQSGKNIPKIIKNEKAFFAALNASLVIQTETALRRSGLKPGTKIFTEGGFRKNKLYNSLLSSALRENKTFRTSMEEATAAGAAITAIMAATKQTAEELSKSINIKYMPDIPGNFIGYDRYKKRWLELVQRTVH</sequence>
<dbReference type="PANTHER" id="PTHR43095">
    <property type="entry name" value="SUGAR KINASE"/>
    <property type="match status" value="1"/>
</dbReference>
<dbReference type="Pfam" id="PF21546">
    <property type="entry name" value="FGGY_C_2"/>
    <property type="match status" value="1"/>
</dbReference>
<dbReference type="RefSeq" id="WP_210118032.1">
    <property type="nucleotide sequence ID" value="NZ_CP054257.1"/>
</dbReference>
<dbReference type="Proteomes" id="UP000671995">
    <property type="component" value="Chromosome"/>
</dbReference>
<keyword evidence="3 6" id="KW-0418">Kinase</keyword>
<dbReference type="EMBL" id="CP054257">
    <property type="protein sequence ID" value="QTQ11237.1"/>
    <property type="molecule type" value="Genomic_DNA"/>
</dbReference>
<evidence type="ECO:0000256" key="3">
    <source>
        <dbReference type="ARBA" id="ARBA00022777"/>
    </source>
</evidence>
<dbReference type="SUPFAM" id="SSF53067">
    <property type="entry name" value="Actin-like ATPase domain"/>
    <property type="match status" value="2"/>
</dbReference>
<accession>A0A975EYQ5</accession>
<dbReference type="GO" id="GO:0016301">
    <property type="term" value="F:kinase activity"/>
    <property type="evidence" value="ECO:0007669"/>
    <property type="project" value="UniProtKB-KW"/>
</dbReference>
<dbReference type="InterPro" id="IPR050406">
    <property type="entry name" value="FGGY_Carb_Kinase"/>
</dbReference>
<evidence type="ECO:0000256" key="2">
    <source>
        <dbReference type="ARBA" id="ARBA00022679"/>
    </source>
</evidence>
<dbReference type="InterPro" id="IPR043129">
    <property type="entry name" value="ATPase_NBD"/>
</dbReference>
<evidence type="ECO:0000313" key="7">
    <source>
        <dbReference type="Proteomes" id="UP000671995"/>
    </source>
</evidence>
<feature type="domain" description="Carbohydrate kinase FGGY N-terminal" evidence="4">
    <location>
        <begin position="6"/>
        <end position="249"/>
    </location>
</feature>
<reference evidence="6" key="1">
    <citation type="submission" date="2020-05" db="EMBL/GenBank/DDBJ databases">
        <authorList>
            <person name="Zeng H."/>
            <person name="Chan Y.K."/>
            <person name="Watt R.M."/>
        </authorList>
    </citation>
    <scope>NUCLEOTIDE SEQUENCE</scope>
    <source>
        <strain evidence="6">ATCC 700773</strain>
    </source>
</reference>
<evidence type="ECO:0000256" key="1">
    <source>
        <dbReference type="ARBA" id="ARBA00009156"/>
    </source>
</evidence>